<dbReference type="InterPro" id="IPR002549">
    <property type="entry name" value="AI-2E-like"/>
</dbReference>
<comment type="similarity">
    <text evidence="2">Belongs to the autoinducer-2 exporter (AI-2E) (TC 2.A.86) family.</text>
</comment>
<dbReference type="GO" id="GO:0016020">
    <property type="term" value="C:membrane"/>
    <property type="evidence" value="ECO:0007669"/>
    <property type="project" value="UniProtKB-SubCell"/>
</dbReference>
<dbReference type="AlphaFoldDB" id="A0A4V3UT90"/>
<feature type="transmembrane region" description="Helical" evidence="7">
    <location>
        <begin position="239"/>
        <end position="264"/>
    </location>
</feature>
<dbReference type="Proteomes" id="UP000307749">
    <property type="component" value="Unassembled WGS sequence"/>
</dbReference>
<comment type="subcellular location">
    <subcellularLocation>
        <location evidence="1">Membrane</location>
        <topology evidence="1">Multi-pass membrane protein</topology>
    </subcellularLocation>
</comment>
<evidence type="ECO:0000256" key="3">
    <source>
        <dbReference type="ARBA" id="ARBA00022692"/>
    </source>
</evidence>
<sequence>MGPEALYRLQLALLVAVIGYVLWLLAPVLTPFVLAALLAYIADPLADRLQRHMSRTLAVTLVFVVFSVAVLILLALLLPLLEHQLARAVAALPAALAWFRGIATPWLAQHLHLPAETFDPQHVINLLQQHWQQAGGIAAALLGHVTRSGLALLEWATNLVLVPVVFFYLLRDWDVLVERVRELLPRHVEPTVTRLARESDAVLGAFFKGQLLVMLGLGIYYALGLSLVAQLGLGPLIGVLAGLVSFVPYLGFITGLIAALIAVLAQYGGDWLHIVLVLGVFAVGQVLESYVLVPRLVGNRIGLHPVAVIFAVLAGAQLFGFFGILMALPLAAVAVVVLNYAHERYMASALYTREEEATPRADSESAPEMGAPTADKSEVDVHEPG</sequence>
<dbReference type="GO" id="GO:0055085">
    <property type="term" value="P:transmembrane transport"/>
    <property type="evidence" value="ECO:0007669"/>
    <property type="project" value="TreeGrafter"/>
</dbReference>
<keyword evidence="3 7" id="KW-0812">Transmembrane</keyword>
<protein>
    <submittedName>
        <fullName evidence="8">AI-2E family transporter</fullName>
    </submittedName>
</protein>
<comment type="caution">
    <text evidence="8">The sequence shown here is derived from an EMBL/GenBank/DDBJ whole genome shotgun (WGS) entry which is preliminary data.</text>
</comment>
<dbReference type="RefSeq" id="WP_081126612.1">
    <property type="nucleotide sequence ID" value="NZ_LDOS01000001.1"/>
</dbReference>
<feature type="compositionally biased region" description="Basic and acidic residues" evidence="6">
    <location>
        <begin position="354"/>
        <end position="363"/>
    </location>
</feature>
<dbReference type="STRING" id="993689.GCA_002077135_01313"/>
<proteinExistence type="inferred from homology"/>
<keyword evidence="5 7" id="KW-0472">Membrane</keyword>
<evidence type="ECO:0000256" key="2">
    <source>
        <dbReference type="ARBA" id="ARBA00009773"/>
    </source>
</evidence>
<dbReference type="PANTHER" id="PTHR21716:SF64">
    <property type="entry name" value="AI-2 TRANSPORT PROTEIN TQSA"/>
    <property type="match status" value="1"/>
</dbReference>
<evidence type="ECO:0000256" key="1">
    <source>
        <dbReference type="ARBA" id="ARBA00004141"/>
    </source>
</evidence>
<dbReference type="PANTHER" id="PTHR21716">
    <property type="entry name" value="TRANSMEMBRANE PROTEIN"/>
    <property type="match status" value="1"/>
</dbReference>
<keyword evidence="4 7" id="KW-1133">Transmembrane helix</keyword>
<evidence type="ECO:0000256" key="6">
    <source>
        <dbReference type="SAM" id="MobiDB-lite"/>
    </source>
</evidence>
<feature type="transmembrane region" description="Helical" evidence="7">
    <location>
        <begin position="150"/>
        <end position="170"/>
    </location>
</feature>
<evidence type="ECO:0000256" key="4">
    <source>
        <dbReference type="ARBA" id="ARBA00022989"/>
    </source>
</evidence>
<feature type="compositionally biased region" description="Basic and acidic residues" evidence="6">
    <location>
        <begin position="375"/>
        <end position="385"/>
    </location>
</feature>
<dbReference type="Pfam" id="PF01594">
    <property type="entry name" value="AI-2E_transport"/>
    <property type="match status" value="1"/>
</dbReference>
<reference evidence="8 9" key="1">
    <citation type="submission" date="2017-02" db="EMBL/GenBank/DDBJ databases">
        <title>Whole genome sequencing of Metallibacterium scheffleri DSM 24874 (T).</title>
        <authorList>
            <person name="Kumar S."/>
            <person name="Patil P."/>
            <person name="Patil P.B."/>
        </authorList>
    </citation>
    <scope>NUCLEOTIDE SEQUENCE [LARGE SCALE GENOMIC DNA]</scope>
    <source>
        <strain evidence="8 9">DSM 24874</strain>
    </source>
</reference>
<evidence type="ECO:0000256" key="7">
    <source>
        <dbReference type="SAM" id="Phobius"/>
    </source>
</evidence>
<name>A0A4V3UT90_9GAMM</name>
<dbReference type="OrthoDB" id="5792512at2"/>
<evidence type="ECO:0000256" key="5">
    <source>
        <dbReference type="ARBA" id="ARBA00023136"/>
    </source>
</evidence>
<accession>A0A4V3UT90</accession>
<dbReference type="EMBL" id="MWQO01000036">
    <property type="protein sequence ID" value="THD09751.1"/>
    <property type="molecule type" value="Genomic_DNA"/>
</dbReference>
<organism evidence="8 9">
    <name type="scientific">Metallibacterium scheffleri</name>
    <dbReference type="NCBI Taxonomy" id="993689"/>
    <lineage>
        <taxon>Bacteria</taxon>
        <taxon>Pseudomonadati</taxon>
        <taxon>Pseudomonadota</taxon>
        <taxon>Gammaproteobacteria</taxon>
        <taxon>Lysobacterales</taxon>
        <taxon>Rhodanobacteraceae</taxon>
        <taxon>Metallibacterium</taxon>
    </lineage>
</organism>
<evidence type="ECO:0000313" key="8">
    <source>
        <dbReference type="EMBL" id="THD09751.1"/>
    </source>
</evidence>
<feature type="transmembrane region" description="Helical" evidence="7">
    <location>
        <begin position="271"/>
        <end position="293"/>
    </location>
</feature>
<feature type="transmembrane region" description="Helical" evidence="7">
    <location>
        <begin position="305"/>
        <end position="338"/>
    </location>
</feature>
<gene>
    <name evidence="8" type="ORF">B1806_10515</name>
</gene>
<evidence type="ECO:0000313" key="9">
    <source>
        <dbReference type="Proteomes" id="UP000307749"/>
    </source>
</evidence>
<feature type="transmembrane region" description="Helical" evidence="7">
    <location>
        <begin position="211"/>
        <end position="233"/>
    </location>
</feature>
<feature type="region of interest" description="Disordered" evidence="6">
    <location>
        <begin position="354"/>
        <end position="385"/>
    </location>
</feature>
<feature type="transmembrane region" description="Helical" evidence="7">
    <location>
        <begin position="61"/>
        <end position="81"/>
    </location>
</feature>
<feature type="transmembrane region" description="Helical" evidence="7">
    <location>
        <begin position="88"/>
        <end position="108"/>
    </location>
</feature>
<feature type="transmembrane region" description="Helical" evidence="7">
    <location>
        <begin position="12"/>
        <end position="41"/>
    </location>
</feature>
<keyword evidence="9" id="KW-1185">Reference proteome</keyword>